<dbReference type="EMBL" id="OX597821">
    <property type="protein sequence ID" value="CAI9726924.1"/>
    <property type="molecule type" value="Genomic_DNA"/>
</dbReference>
<keyword evidence="2" id="KW-1185">Reference proteome</keyword>
<evidence type="ECO:0000313" key="2">
    <source>
        <dbReference type="Proteomes" id="UP001162480"/>
    </source>
</evidence>
<evidence type="ECO:0000313" key="1">
    <source>
        <dbReference type="EMBL" id="CAI9726924.1"/>
    </source>
</evidence>
<name>A0AA36B3H3_OCTVU</name>
<gene>
    <name evidence="1" type="ORF">OCTVUL_1B000635</name>
</gene>
<organism evidence="1 2">
    <name type="scientific">Octopus vulgaris</name>
    <name type="common">Common octopus</name>
    <dbReference type="NCBI Taxonomy" id="6645"/>
    <lineage>
        <taxon>Eukaryota</taxon>
        <taxon>Metazoa</taxon>
        <taxon>Spiralia</taxon>
        <taxon>Lophotrochozoa</taxon>
        <taxon>Mollusca</taxon>
        <taxon>Cephalopoda</taxon>
        <taxon>Coleoidea</taxon>
        <taxon>Octopodiformes</taxon>
        <taxon>Octopoda</taxon>
        <taxon>Incirrata</taxon>
        <taxon>Octopodidae</taxon>
        <taxon>Octopus</taxon>
    </lineage>
</organism>
<dbReference type="Proteomes" id="UP001162480">
    <property type="component" value="Chromosome 8"/>
</dbReference>
<accession>A0AA36B3H3</accession>
<sequence length="90" mass="10375">METSERYSPMVFYHSVKSFYSVNDAVNYAEENKSPSDESFIDIFEIPSSVNELTDEESFDDVIFADENSDPTFILLYVPGGVELHRYDNE</sequence>
<dbReference type="AlphaFoldDB" id="A0AA36B3H3"/>
<reference evidence="1" key="1">
    <citation type="submission" date="2023-08" db="EMBL/GenBank/DDBJ databases">
        <authorList>
            <person name="Alioto T."/>
            <person name="Alioto T."/>
            <person name="Gomez Garrido J."/>
        </authorList>
    </citation>
    <scope>NUCLEOTIDE SEQUENCE</scope>
</reference>
<protein>
    <submittedName>
        <fullName evidence="1">Uncharacterized protein</fullName>
    </submittedName>
</protein>
<proteinExistence type="predicted"/>